<accession>A0A0E9W2Y0</accession>
<organism evidence="1">
    <name type="scientific">Anguilla anguilla</name>
    <name type="common">European freshwater eel</name>
    <name type="synonym">Muraena anguilla</name>
    <dbReference type="NCBI Taxonomy" id="7936"/>
    <lineage>
        <taxon>Eukaryota</taxon>
        <taxon>Metazoa</taxon>
        <taxon>Chordata</taxon>
        <taxon>Craniata</taxon>
        <taxon>Vertebrata</taxon>
        <taxon>Euteleostomi</taxon>
        <taxon>Actinopterygii</taxon>
        <taxon>Neopterygii</taxon>
        <taxon>Teleostei</taxon>
        <taxon>Anguilliformes</taxon>
        <taxon>Anguillidae</taxon>
        <taxon>Anguilla</taxon>
    </lineage>
</organism>
<proteinExistence type="predicted"/>
<reference evidence="1" key="2">
    <citation type="journal article" date="2015" name="Fish Shellfish Immunol.">
        <title>Early steps in the European eel (Anguilla anguilla)-Vibrio vulnificus interaction in the gills: Role of the RtxA13 toxin.</title>
        <authorList>
            <person name="Callol A."/>
            <person name="Pajuelo D."/>
            <person name="Ebbesson L."/>
            <person name="Teles M."/>
            <person name="MacKenzie S."/>
            <person name="Amaro C."/>
        </authorList>
    </citation>
    <scope>NUCLEOTIDE SEQUENCE</scope>
</reference>
<protein>
    <submittedName>
        <fullName evidence="1">Uncharacterized protein</fullName>
    </submittedName>
</protein>
<name>A0A0E9W2Y0_ANGAN</name>
<reference evidence="1" key="1">
    <citation type="submission" date="2014-11" db="EMBL/GenBank/DDBJ databases">
        <authorList>
            <person name="Amaro Gonzalez C."/>
        </authorList>
    </citation>
    <scope>NUCLEOTIDE SEQUENCE</scope>
</reference>
<evidence type="ECO:0000313" key="1">
    <source>
        <dbReference type="EMBL" id="JAH83843.1"/>
    </source>
</evidence>
<dbReference type="EMBL" id="GBXM01024734">
    <property type="protein sequence ID" value="JAH83843.1"/>
    <property type="molecule type" value="Transcribed_RNA"/>
</dbReference>
<dbReference type="AlphaFoldDB" id="A0A0E9W2Y0"/>
<sequence>MKRKSRILISPWYLTWS</sequence>